<protein>
    <recommendedName>
        <fullName evidence="6 7">D,D-heptose 1,7-bisphosphate phosphatase</fullName>
        <ecNumber evidence="7">3.1.3.-</ecNumber>
    </recommendedName>
</protein>
<dbReference type="AlphaFoldDB" id="A0A069D1N3"/>
<sequence length="181" mass="20448">MAKHPAVFLDRDGTLIDDVGYIKHSSEVSFYSFTFEALSLLLEHFLLFIITNQSGIAKGITTEKEVSEVNKHIIKKLKEQDIVISDTFCCPHNTEDNCECKKPRTYFIDKANLLYNIDLSRSFIIGDHPSDIQCGLNAGITPIYLLTGHGKKHQNEINKETVICSNLLEASKHIILKNNQI</sequence>
<comment type="cofactor">
    <cofactor evidence="9">
        <name>Zn(2+)</name>
        <dbReference type="ChEBI" id="CHEBI:29105"/>
    </cofactor>
</comment>
<keyword evidence="11" id="KW-1185">Reference proteome</keyword>
<evidence type="ECO:0000256" key="9">
    <source>
        <dbReference type="PIRSR" id="PIRSR004682-4"/>
    </source>
</evidence>
<dbReference type="InterPro" id="IPR006543">
    <property type="entry name" value="Histidinol-phos"/>
</dbReference>
<dbReference type="STRING" id="1121097.GCA_000428125_01636"/>
<proteinExistence type="inferred from homology"/>
<evidence type="ECO:0000256" key="5">
    <source>
        <dbReference type="ARBA" id="ARBA00023277"/>
    </source>
</evidence>
<keyword evidence="9" id="KW-0460">Magnesium</keyword>
<feature type="binding site" evidence="9">
    <location>
        <position position="10"/>
    </location>
    <ligand>
        <name>Mg(2+)</name>
        <dbReference type="ChEBI" id="CHEBI:18420"/>
    </ligand>
</feature>
<dbReference type="InterPro" id="IPR036412">
    <property type="entry name" value="HAD-like_sf"/>
</dbReference>
<dbReference type="SUPFAM" id="SSF56784">
    <property type="entry name" value="HAD-like"/>
    <property type="match status" value="1"/>
</dbReference>
<evidence type="ECO:0000256" key="7">
    <source>
        <dbReference type="PIRNR" id="PIRNR004682"/>
    </source>
</evidence>
<comment type="cofactor">
    <cofactor evidence="9">
        <name>Mg(2+)</name>
        <dbReference type="ChEBI" id="CHEBI:18420"/>
    </cofactor>
</comment>
<organism evidence="10 11">
    <name type="scientific">Bacteroides graminisolvens DSM 19988 = JCM 15093</name>
    <dbReference type="NCBI Taxonomy" id="1121097"/>
    <lineage>
        <taxon>Bacteria</taxon>
        <taxon>Pseudomonadati</taxon>
        <taxon>Bacteroidota</taxon>
        <taxon>Bacteroidia</taxon>
        <taxon>Bacteroidales</taxon>
        <taxon>Bacteroidaceae</taxon>
        <taxon>Bacteroides</taxon>
    </lineage>
</organism>
<dbReference type="NCBIfam" id="TIGR01656">
    <property type="entry name" value="Histidinol-ppas"/>
    <property type="match status" value="1"/>
</dbReference>
<evidence type="ECO:0000256" key="2">
    <source>
        <dbReference type="ARBA" id="ARBA00022490"/>
    </source>
</evidence>
<feature type="binding site" evidence="9">
    <location>
        <position position="90"/>
    </location>
    <ligand>
        <name>Zn(2+)</name>
        <dbReference type="ChEBI" id="CHEBI:29105"/>
    </ligand>
</feature>
<dbReference type="Proteomes" id="UP000027601">
    <property type="component" value="Unassembled WGS sequence"/>
</dbReference>
<dbReference type="GO" id="GO:0016791">
    <property type="term" value="F:phosphatase activity"/>
    <property type="evidence" value="ECO:0007669"/>
    <property type="project" value="InterPro"/>
</dbReference>
<comment type="subcellular location">
    <subcellularLocation>
        <location evidence="1 7">Cytoplasm</location>
    </subcellularLocation>
</comment>
<dbReference type="RefSeq" id="WP_024996207.1">
    <property type="nucleotide sequence ID" value="NZ_ATZI01000005.1"/>
</dbReference>
<dbReference type="InterPro" id="IPR004446">
    <property type="entry name" value="Heptose_bisP_phosphatase"/>
</dbReference>
<dbReference type="PANTHER" id="PTHR42891:SF1">
    <property type="entry name" value="D-GLYCERO-BETA-D-MANNO-HEPTOSE-1,7-BISPHOSPHATE 7-PHOSPHATASE"/>
    <property type="match status" value="1"/>
</dbReference>
<feature type="active site" description="Proton donor" evidence="8">
    <location>
        <position position="12"/>
    </location>
</feature>
<dbReference type="EC" id="3.1.3.-" evidence="7"/>
<evidence type="ECO:0000256" key="6">
    <source>
        <dbReference type="ARBA" id="ARBA00031828"/>
    </source>
</evidence>
<dbReference type="GO" id="GO:0005737">
    <property type="term" value="C:cytoplasm"/>
    <property type="evidence" value="ECO:0007669"/>
    <property type="project" value="UniProtKB-SubCell"/>
</dbReference>
<dbReference type="eggNOG" id="COG0241">
    <property type="taxonomic scope" value="Bacteria"/>
</dbReference>
<evidence type="ECO:0000313" key="10">
    <source>
        <dbReference type="EMBL" id="GAK36255.1"/>
    </source>
</evidence>
<keyword evidence="9" id="KW-0862">Zinc</keyword>
<dbReference type="PIRSF" id="PIRSF004682">
    <property type="entry name" value="GmhB"/>
    <property type="match status" value="1"/>
</dbReference>
<evidence type="ECO:0000256" key="1">
    <source>
        <dbReference type="ARBA" id="ARBA00004496"/>
    </source>
</evidence>
<dbReference type="PANTHER" id="PTHR42891">
    <property type="entry name" value="D-GLYCERO-BETA-D-MANNO-HEPTOSE-1,7-BISPHOSPHATE 7-PHOSPHATASE"/>
    <property type="match status" value="1"/>
</dbReference>
<evidence type="ECO:0000256" key="4">
    <source>
        <dbReference type="ARBA" id="ARBA00022801"/>
    </source>
</evidence>
<comment type="caution">
    <text evidence="10">The sequence shown here is derived from an EMBL/GenBank/DDBJ whole genome shotgun (WGS) entry which is preliminary data.</text>
</comment>
<keyword evidence="4 7" id="KW-0378">Hydrolase</keyword>
<evidence type="ECO:0000256" key="3">
    <source>
        <dbReference type="ARBA" id="ARBA00022723"/>
    </source>
</evidence>
<gene>
    <name evidence="10" type="ORF">JCM15093_1408</name>
</gene>
<dbReference type="Gene3D" id="3.40.50.1000">
    <property type="entry name" value="HAD superfamily/HAD-like"/>
    <property type="match status" value="1"/>
</dbReference>
<evidence type="ECO:0000313" key="11">
    <source>
        <dbReference type="Proteomes" id="UP000027601"/>
    </source>
</evidence>
<accession>A0A069D1N3</accession>
<feature type="binding site" evidence="9">
    <location>
        <position position="92"/>
    </location>
    <ligand>
        <name>Zn(2+)</name>
        <dbReference type="ChEBI" id="CHEBI:29105"/>
    </ligand>
</feature>
<feature type="binding site" evidence="9">
    <location>
        <position position="100"/>
    </location>
    <ligand>
        <name>Zn(2+)</name>
        <dbReference type="ChEBI" id="CHEBI:29105"/>
    </ligand>
</feature>
<feature type="binding site" evidence="9">
    <location>
        <position position="127"/>
    </location>
    <ligand>
        <name>Mg(2+)</name>
        <dbReference type="ChEBI" id="CHEBI:18420"/>
    </ligand>
</feature>
<dbReference type="EMBL" id="BAJS01000005">
    <property type="protein sequence ID" value="GAK36255.1"/>
    <property type="molecule type" value="Genomic_DNA"/>
</dbReference>
<feature type="active site" description="Nucleophile" evidence="8">
    <location>
        <position position="10"/>
    </location>
</feature>
<dbReference type="Pfam" id="PF13242">
    <property type="entry name" value="Hydrolase_like"/>
    <property type="match status" value="1"/>
</dbReference>
<dbReference type="GO" id="GO:0005975">
    <property type="term" value="P:carbohydrate metabolic process"/>
    <property type="evidence" value="ECO:0007669"/>
    <property type="project" value="InterPro"/>
</dbReference>
<feature type="binding site" evidence="9">
    <location>
        <position position="12"/>
    </location>
    <ligand>
        <name>Mg(2+)</name>
        <dbReference type="ChEBI" id="CHEBI:18420"/>
    </ligand>
</feature>
<name>A0A069D1N3_9BACE</name>
<dbReference type="InterPro" id="IPR006549">
    <property type="entry name" value="HAD-SF_hydro_IIIA"/>
</dbReference>
<dbReference type="OrthoDB" id="9803871at2"/>
<keyword evidence="3 9" id="KW-0479">Metal-binding</keyword>
<feature type="binding site" evidence="9">
    <location>
        <position position="98"/>
    </location>
    <ligand>
        <name>Zn(2+)</name>
        <dbReference type="ChEBI" id="CHEBI:29105"/>
    </ligand>
</feature>
<keyword evidence="5 7" id="KW-0119">Carbohydrate metabolism</keyword>
<keyword evidence="2 7" id="KW-0963">Cytoplasm</keyword>
<comment type="similarity">
    <text evidence="7">Belongs to the gmhB family.</text>
</comment>
<evidence type="ECO:0000256" key="8">
    <source>
        <dbReference type="PIRSR" id="PIRSR004682-1"/>
    </source>
</evidence>
<dbReference type="InterPro" id="IPR023214">
    <property type="entry name" value="HAD_sf"/>
</dbReference>
<reference evidence="10 11" key="1">
    <citation type="journal article" date="2015" name="Microbes Environ.">
        <title>Distribution and evolution of nitrogen fixation genes in the phylum bacteroidetes.</title>
        <authorList>
            <person name="Inoue J."/>
            <person name="Oshima K."/>
            <person name="Suda W."/>
            <person name="Sakamoto M."/>
            <person name="Iino T."/>
            <person name="Noda S."/>
            <person name="Hongoh Y."/>
            <person name="Hattori M."/>
            <person name="Ohkuma M."/>
        </authorList>
    </citation>
    <scope>NUCLEOTIDE SEQUENCE [LARGE SCALE GENOMIC DNA]</scope>
    <source>
        <strain evidence="10 11">JCM 15093</strain>
    </source>
</reference>
<dbReference type="NCBIfam" id="TIGR01662">
    <property type="entry name" value="HAD-SF-IIIA"/>
    <property type="match status" value="1"/>
</dbReference>
<dbReference type="GO" id="GO:0046872">
    <property type="term" value="F:metal ion binding"/>
    <property type="evidence" value="ECO:0007669"/>
    <property type="project" value="UniProtKB-KW"/>
</dbReference>